<proteinExistence type="predicted"/>
<comment type="caution">
    <text evidence="1">The sequence shown here is derived from an EMBL/GenBank/DDBJ whole genome shotgun (WGS) entry which is preliminary data.</text>
</comment>
<organism evidence="1 2">
    <name type="scientific">Tritrichomonas musculus</name>
    <dbReference type="NCBI Taxonomy" id="1915356"/>
    <lineage>
        <taxon>Eukaryota</taxon>
        <taxon>Metamonada</taxon>
        <taxon>Parabasalia</taxon>
        <taxon>Tritrichomonadida</taxon>
        <taxon>Tritrichomonadidae</taxon>
        <taxon>Tritrichomonas</taxon>
    </lineage>
</organism>
<gene>
    <name evidence="1" type="ORF">M9Y10_045477</name>
</gene>
<dbReference type="Proteomes" id="UP001470230">
    <property type="component" value="Unassembled WGS sequence"/>
</dbReference>
<accession>A0ABR2JVP7</accession>
<sequence>MCYLIPNTAPYYSKDLKFLINAIKNSKTEDGRKIYLVVEPYCQALLINGCNELENVDKIFNKYMFDSGRKSLFLDKLVDYNLLNKLKSRVKFKLNRICRNILWNYMLIQPNIIKSINEIITNHCSWVSNSKDFIKDIEDIKEKIEKNIKS</sequence>
<protein>
    <submittedName>
        <fullName evidence="1">Uncharacterized protein</fullName>
    </submittedName>
</protein>
<keyword evidence="2" id="KW-1185">Reference proteome</keyword>
<name>A0ABR2JVP7_9EUKA</name>
<reference evidence="1 2" key="1">
    <citation type="submission" date="2024-04" db="EMBL/GenBank/DDBJ databases">
        <title>Tritrichomonas musculus Genome.</title>
        <authorList>
            <person name="Alves-Ferreira E."/>
            <person name="Grigg M."/>
            <person name="Lorenzi H."/>
            <person name="Galac M."/>
        </authorList>
    </citation>
    <scope>NUCLEOTIDE SEQUENCE [LARGE SCALE GENOMIC DNA]</scope>
    <source>
        <strain evidence="1 2">EAF2021</strain>
    </source>
</reference>
<evidence type="ECO:0000313" key="1">
    <source>
        <dbReference type="EMBL" id="KAK8882834.1"/>
    </source>
</evidence>
<evidence type="ECO:0000313" key="2">
    <source>
        <dbReference type="Proteomes" id="UP001470230"/>
    </source>
</evidence>
<dbReference type="EMBL" id="JAPFFF010000009">
    <property type="protein sequence ID" value="KAK8882834.1"/>
    <property type="molecule type" value="Genomic_DNA"/>
</dbReference>